<dbReference type="RefSeq" id="WP_014453534.1">
    <property type="nucleotide sequence ID" value="NC_017096.1"/>
</dbReference>
<proteinExistence type="inferred from homology"/>
<evidence type="ECO:0000313" key="3">
    <source>
        <dbReference type="Proteomes" id="UP000004793"/>
    </source>
</evidence>
<dbReference type="KEGG" id="cex:CSE_10060"/>
<keyword evidence="2" id="KW-0808">Transferase</keyword>
<dbReference type="PANTHER" id="PTHR18964">
    <property type="entry name" value="ROK (REPRESSOR, ORF, KINASE) FAMILY"/>
    <property type="match status" value="1"/>
</dbReference>
<name>A0A7U6GF21_CALEA</name>
<dbReference type="Gene3D" id="3.30.420.40">
    <property type="match status" value="2"/>
</dbReference>
<evidence type="ECO:0000256" key="1">
    <source>
        <dbReference type="ARBA" id="ARBA00006479"/>
    </source>
</evidence>
<gene>
    <name evidence="2" type="primary">glk</name>
    <name evidence="2" type="ordered locus">CSE_10060</name>
</gene>
<dbReference type="InterPro" id="IPR000600">
    <property type="entry name" value="ROK"/>
</dbReference>
<dbReference type="Proteomes" id="UP000004793">
    <property type="component" value="Chromosome"/>
</dbReference>
<evidence type="ECO:0000313" key="2">
    <source>
        <dbReference type="EMBL" id="BAL81132.1"/>
    </source>
</evidence>
<dbReference type="InterPro" id="IPR043129">
    <property type="entry name" value="ATPase_NBD"/>
</dbReference>
<dbReference type="Pfam" id="PF00480">
    <property type="entry name" value="ROK"/>
    <property type="match status" value="1"/>
</dbReference>
<dbReference type="GO" id="GO:0004340">
    <property type="term" value="F:glucokinase activity"/>
    <property type="evidence" value="ECO:0007669"/>
    <property type="project" value="UniProtKB-EC"/>
</dbReference>
<dbReference type="OrthoDB" id="9810372at2"/>
<comment type="similarity">
    <text evidence="1">Belongs to the ROK (NagC/XylR) family.</text>
</comment>
<organism evidence="2 3">
    <name type="scientific">Caldisericum exile (strain DSM 21853 / NBRC 104410 / AZM16c01)</name>
    <dbReference type="NCBI Taxonomy" id="511051"/>
    <lineage>
        <taxon>Bacteria</taxon>
        <taxon>Pseudomonadati</taxon>
        <taxon>Caldisericota/Cryosericota group</taxon>
        <taxon>Caldisericota</taxon>
        <taxon>Caldisericia</taxon>
        <taxon>Caldisericales</taxon>
        <taxon>Caldisericaceae</taxon>
        <taxon>Caldisericum</taxon>
    </lineage>
</organism>
<dbReference type="SUPFAM" id="SSF53067">
    <property type="entry name" value="Actin-like ATPase domain"/>
    <property type="match status" value="1"/>
</dbReference>
<dbReference type="EC" id="2.7.1.2" evidence="2"/>
<dbReference type="EMBL" id="AP012051">
    <property type="protein sequence ID" value="BAL81132.1"/>
    <property type="molecule type" value="Genomic_DNA"/>
</dbReference>
<dbReference type="PANTHER" id="PTHR18964:SF149">
    <property type="entry name" value="BIFUNCTIONAL UDP-N-ACETYLGLUCOSAMINE 2-EPIMERASE_N-ACETYLMANNOSAMINE KINASE"/>
    <property type="match status" value="1"/>
</dbReference>
<sequence length="312" mass="33659">MNEFIGVDLGGTKIFGVALNDNFEILSSKRVLTGDVNDLSSIIEKVINLINELKTENTKSVGFGVAGFVDFKNGIIHGSPNIPALKEVNLKEIVERETGLYTFIDNDAKTGALAELYVGSDKNLKDFLFIAFGTGIGSAIVTNGSIVRGKDNLAGEIGHITLDPNGPLCTCGKYGCFEAFASGPSIRRIYLERINKTTKSPLLESINYNFDLIDTPLIFEFINTDPIAKEVLYETAMHIGHGLSIVVNLLNPEKIIIGGGMGQSLKLIFNDIMDSFYKNTLKIPGKSVQFEFSTLGNVGVALGSGILASINI</sequence>
<accession>A0A7U6GF21</accession>
<dbReference type="AlphaFoldDB" id="A0A7U6GF21"/>
<protein>
    <submittedName>
        <fullName evidence="2">Glucokinase</fullName>
        <ecNumber evidence="2">2.7.1.2</ecNumber>
    </submittedName>
</protein>
<keyword evidence="3" id="KW-1185">Reference proteome</keyword>
<reference evidence="2 3" key="1">
    <citation type="submission" date="2011-01" db="EMBL/GenBank/DDBJ databases">
        <title>Whole genome sequence of Caldisericum exile AZM16c01.</title>
        <authorList>
            <person name="Narita-Yamada S."/>
            <person name="Kawakoshi A."/>
            <person name="Nakamura S."/>
            <person name="Sasagawa M."/>
            <person name="Fukada J."/>
            <person name="Sekine M."/>
            <person name="Kato Y."/>
            <person name="Fukai R."/>
            <person name="Sasaki K."/>
            <person name="Hanamaki A."/>
            <person name="Narita H."/>
            <person name="Konno Y."/>
            <person name="Mori K."/>
            <person name="Yamazaki S."/>
            <person name="Suzuki K."/>
            <person name="Fujita N."/>
        </authorList>
    </citation>
    <scope>NUCLEOTIDE SEQUENCE [LARGE SCALE GENOMIC DNA]</scope>
    <source>
        <strain evidence="3">DSM 21853 / NBRC 104410 / AZM16c01</strain>
    </source>
</reference>